<evidence type="ECO:0000256" key="2">
    <source>
        <dbReference type="ARBA" id="ARBA00022723"/>
    </source>
</evidence>
<keyword evidence="4 9" id="KW-0269">Exonuclease</keyword>
<dbReference type="GO" id="GO:0008408">
    <property type="term" value="F:3'-5' exonuclease activity"/>
    <property type="evidence" value="ECO:0007669"/>
    <property type="project" value="InterPro"/>
</dbReference>
<dbReference type="GO" id="GO:0003676">
    <property type="term" value="F:nucleic acid binding"/>
    <property type="evidence" value="ECO:0007669"/>
    <property type="project" value="InterPro"/>
</dbReference>
<evidence type="ECO:0000313" key="10">
    <source>
        <dbReference type="Proteomes" id="UP000438983"/>
    </source>
</evidence>
<dbReference type="PANTHER" id="PTHR13620">
    <property type="entry name" value="3-5 EXONUCLEASE"/>
    <property type="match status" value="1"/>
</dbReference>
<evidence type="ECO:0000313" key="9">
    <source>
        <dbReference type="EMBL" id="QGZ32700.1"/>
    </source>
</evidence>
<dbReference type="CDD" id="cd06141">
    <property type="entry name" value="WRN_exo"/>
    <property type="match status" value="1"/>
</dbReference>
<accession>A0A6I6LTX7</accession>
<dbReference type="GO" id="GO:0006139">
    <property type="term" value="P:nucleobase-containing compound metabolic process"/>
    <property type="evidence" value="ECO:0007669"/>
    <property type="project" value="InterPro"/>
</dbReference>
<dbReference type="GO" id="GO:0046872">
    <property type="term" value="F:metal ion binding"/>
    <property type="evidence" value="ECO:0007669"/>
    <property type="project" value="UniProtKB-KW"/>
</dbReference>
<dbReference type="AlphaFoldDB" id="A0A6I6LTX7"/>
<dbReference type="Gene3D" id="3.30.420.10">
    <property type="entry name" value="Ribonuclease H-like superfamily/Ribonuclease H"/>
    <property type="match status" value="1"/>
</dbReference>
<evidence type="ECO:0000256" key="1">
    <source>
        <dbReference type="ARBA" id="ARBA00022722"/>
    </source>
</evidence>
<dbReference type="SUPFAM" id="SSF53098">
    <property type="entry name" value="Ribonuclease H-like"/>
    <property type="match status" value="1"/>
</dbReference>
<keyword evidence="3" id="KW-0378">Hydrolase</keyword>
<dbReference type="InterPro" id="IPR012337">
    <property type="entry name" value="RNaseH-like_sf"/>
</dbReference>
<evidence type="ECO:0000256" key="6">
    <source>
        <dbReference type="ARBA" id="ARBA00040531"/>
    </source>
</evidence>
<evidence type="ECO:0000256" key="5">
    <source>
        <dbReference type="ARBA" id="ARBA00022842"/>
    </source>
</evidence>
<keyword evidence="5" id="KW-0460">Magnesium</keyword>
<dbReference type="InterPro" id="IPR002562">
    <property type="entry name" value="3'-5'_exonuclease_dom"/>
</dbReference>
<dbReference type="PANTHER" id="PTHR13620:SF109">
    <property type="entry name" value="3'-5' EXONUCLEASE"/>
    <property type="match status" value="1"/>
</dbReference>
<dbReference type="InterPro" id="IPR051132">
    <property type="entry name" value="3-5_Exonuclease_domain"/>
</dbReference>
<dbReference type="Pfam" id="PF01612">
    <property type="entry name" value="DNA_pol_A_exo1"/>
    <property type="match status" value="1"/>
</dbReference>
<dbReference type="Proteomes" id="UP000438983">
    <property type="component" value="Chromosome"/>
</dbReference>
<reference evidence="9 10" key="1">
    <citation type="submission" date="2019-12" db="EMBL/GenBank/DDBJ databases">
        <title>Complete genome sequence of Pseudomonas stutzeri.</title>
        <authorList>
            <person name="Lim S.R."/>
            <person name="Kim J.H."/>
        </authorList>
    </citation>
    <scope>NUCLEOTIDE SEQUENCE [LARGE SCALE GENOMIC DNA]</scope>
    <source>
        <strain evidence="9 10">PM101005</strain>
    </source>
</reference>
<keyword evidence="1" id="KW-0540">Nuclease</keyword>
<proteinExistence type="predicted"/>
<dbReference type="SMART" id="SM00474">
    <property type="entry name" value="35EXOc"/>
    <property type="match status" value="1"/>
</dbReference>
<feature type="domain" description="3'-5' exonuclease" evidence="8">
    <location>
        <begin position="26"/>
        <end position="199"/>
    </location>
</feature>
<dbReference type="InterPro" id="IPR036397">
    <property type="entry name" value="RNaseH_sf"/>
</dbReference>
<evidence type="ECO:0000256" key="7">
    <source>
        <dbReference type="ARBA" id="ARBA00042761"/>
    </source>
</evidence>
<evidence type="ECO:0000259" key="8">
    <source>
        <dbReference type="SMART" id="SM00474"/>
    </source>
</evidence>
<sequence length="214" mass="23471">MATIHIHQREDTDRLPRFPGLECDGIVIPSSPEAFGQAVEEIRAFSEVGFDTESKPTFRPGEPSTGPHLLQFATPEKAYLFQVGLPGSHEAAKLLLESEHLLKIGFGLGSDRSRLRSKLGIELRHFLDLGTALRYHGKKGQVGLRGAVAGVLQATIAKSRKVSTSNWANAVLSESQQRYAANDAYAALQVFLAFDQPTRERLRVHSSLGKKQPS</sequence>
<organism evidence="9 10">
    <name type="scientific">Stutzerimonas stutzeri</name>
    <name type="common">Pseudomonas stutzeri</name>
    <dbReference type="NCBI Taxonomy" id="316"/>
    <lineage>
        <taxon>Bacteria</taxon>
        <taxon>Pseudomonadati</taxon>
        <taxon>Pseudomonadota</taxon>
        <taxon>Gammaproteobacteria</taxon>
        <taxon>Pseudomonadales</taxon>
        <taxon>Pseudomonadaceae</taxon>
        <taxon>Stutzerimonas</taxon>
    </lineage>
</organism>
<evidence type="ECO:0000256" key="4">
    <source>
        <dbReference type="ARBA" id="ARBA00022839"/>
    </source>
</evidence>
<name>A0A6I6LTX7_STUST</name>
<protein>
    <recommendedName>
        <fullName evidence="6">3'-5' exonuclease</fullName>
    </recommendedName>
    <alternativeName>
        <fullName evidence="7">Werner Syndrome-like exonuclease</fullName>
    </alternativeName>
</protein>
<dbReference type="OrthoDB" id="9793333at2"/>
<dbReference type="EMBL" id="CP046902">
    <property type="protein sequence ID" value="QGZ32700.1"/>
    <property type="molecule type" value="Genomic_DNA"/>
</dbReference>
<evidence type="ECO:0000256" key="3">
    <source>
        <dbReference type="ARBA" id="ARBA00022801"/>
    </source>
</evidence>
<keyword evidence="2" id="KW-0479">Metal-binding</keyword>
<gene>
    <name evidence="9" type="ORF">GQA94_14995</name>
</gene>